<keyword evidence="11" id="KW-0413">Isomerase</keyword>
<evidence type="ECO:0000259" key="17">
    <source>
        <dbReference type="PROSITE" id="PS51198"/>
    </source>
</evidence>
<dbReference type="EMBL" id="BAAAZO010000001">
    <property type="protein sequence ID" value="GAA3591273.1"/>
    <property type="molecule type" value="Genomic_DNA"/>
</dbReference>
<comment type="catalytic activity">
    <reaction evidence="14">
        <text>ATP + H2O = ADP + phosphate + H(+)</text>
        <dbReference type="Rhea" id="RHEA:13065"/>
        <dbReference type="ChEBI" id="CHEBI:15377"/>
        <dbReference type="ChEBI" id="CHEBI:15378"/>
        <dbReference type="ChEBI" id="CHEBI:30616"/>
        <dbReference type="ChEBI" id="CHEBI:43474"/>
        <dbReference type="ChEBI" id="CHEBI:456216"/>
        <dbReference type="EC" id="5.6.2.4"/>
    </reaction>
</comment>
<evidence type="ECO:0000259" key="18">
    <source>
        <dbReference type="PROSITE" id="PS51217"/>
    </source>
</evidence>
<evidence type="ECO:0000256" key="13">
    <source>
        <dbReference type="ARBA" id="ARBA00034808"/>
    </source>
</evidence>
<keyword evidence="2" id="KW-0540">Nuclease</keyword>
<dbReference type="CDD" id="cd17932">
    <property type="entry name" value="DEXQc_UvrD"/>
    <property type="match status" value="1"/>
</dbReference>
<dbReference type="Pfam" id="PF12705">
    <property type="entry name" value="PDDEXK_1"/>
    <property type="match status" value="1"/>
</dbReference>
<dbReference type="Pfam" id="PF13361">
    <property type="entry name" value="UvrD_C"/>
    <property type="match status" value="2"/>
</dbReference>
<dbReference type="InterPro" id="IPR000212">
    <property type="entry name" value="DNA_helicase_UvrD/REP"/>
</dbReference>
<evidence type="ECO:0000256" key="12">
    <source>
        <dbReference type="ARBA" id="ARBA00034617"/>
    </source>
</evidence>
<dbReference type="Pfam" id="PF00580">
    <property type="entry name" value="UvrD-helicase"/>
    <property type="match status" value="1"/>
</dbReference>
<keyword evidence="3 15" id="KW-0547">Nucleotide-binding</keyword>
<evidence type="ECO:0000256" key="2">
    <source>
        <dbReference type="ARBA" id="ARBA00022722"/>
    </source>
</evidence>
<dbReference type="SUPFAM" id="SSF52980">
    <property type="entry name" value="Restriction endonuclease-like"/>
    <property type="match status" value="1"/>
</dbReference>
<keyword evidence="8 15" id="KW-0067">ATP-binding</keyword>
<keyword evidence="4" id="KW-0227">DNA damage</keyword>
<keyword evidence="6 15" id="KW-0347">Helicase</keyword>
<evidence type="ECO:0000256" key="5">
    <source>
        <dbReference type="ARBA" id="ARBA00022801"/>
    </source>
</evidence>
<keyword evidence="5 15" id="KW-0378">Hydrolase</keyword>
<dbReference type="PROSITE" id="PS51217">
    <property type="entry name" value="UVRD_HELICASE_CTER"/>
    <property type="match status" value="1"/>
</dbReference>
<reference evidence="20" key="1">
    <citation type="journal article" date="2019" name="Int. J. Syst. Evol. Microbiol.">
        <title>The Global Catalogue of Microorganisms (GCM) 10K type strain sequencing project: providing services to taxonomists for standard genome sequencing and annotation.</title>
        <authorList>
            <consortium name="The Broad Institute Genomics Platform"/>
            <consortium name="The Broad Institute Genome Sequencing Center for Infectious Disease"/>
            <person name="Wu L."/>
            <person name="Ma J."/>
        </authorList>
    </citation>
    <scope>NUCLEOTIDE SEQUENCE [LARGE SCALE GENOMIC DNA]</scope>
    <source>
        <strain evidence="20">JCM 16902</strain>
    </source>
</reference>
<evidence type="ECO:0000313" key="20">
    <source>
        <dbReference type="Proteomes" id="UP001501074"/>
    </source>
</evidence>
<keyword evidence="9" id="KW-0238">DNA-binding</keyword>
<feature type="compositionally biased region" description="Gly residues" evidence="16">
    <location>
        <begin position="1032"/>
        <end position="1041"/>
    </location>
</feature>
<comment type="catalytic activity">
    <reaction evidence="12">
        <text>Couples ATP hydrolysis with the unwinding of duplex DNA by translocating in the 3'-5' direction.</text>
        <dbReference type="EC" id="5.6.2.4"/>
    </reaction>
</comment>
<evidence type="ECO:0000256" key="3">
    <source>
        <dbReference type="ARBA" id="ARBA00022741"/>
    </source>
</evidence>
<dbReference type="Gene3D" id="1.10.486.10">
    <property type="entry name" value="PCRA, domain 4"/>
    <property type="match status" value="1"/>
</dbReference>
<keyword evidence="10" id="KW-0234">DNA repair</keyword>
<evidence type="ECO:0000256" key="1">
    <source>
        <dbReference type="ARBA" id="ARBA00009922"/>
    </source>
</evidence>
<keyword evidence="7" id="KW-0269">Exonuclease</keyword>
<feature type="region of interest" description="Disordered" evidence="16">
    <location>
        <begin position="1000"/>
        <end position="1098"/>
    </location>
</feature>
<dbReference type="Gene3D" id="3.40.50.300">
    <property type="entry name" value="P-loop containing nucleotide triphosphate hydrolases"/>
    <property type="match status" value="3"/>
</dbReference>
<evidence type="ECO:0000256" key="9">
    <source>
        <dbReference type="ARBA" id="ARBA00023125"/>
    </source>
</evidence>
<comment type="similarity">
    <text evidence="1">Belongs to the helicase family. UvrD subfamily.</text>
</comment>
<evidence type="ECO:0000256" key="4">
    <source>
        <dbReference type="ARBA" id="ARBA00022763"/>
    </source>
</evidence>
<evidence type="ECO:0000313" key="19">
    <source>
        <dbReference type="EMBL" id="GAA3591273.1"/>
    </source>
</evidence>
<evidence type="ECO:0000256" key="11">
    <source>
        <dbReference type="ARBA" id="ARBA00023235"/>
    </source>
</evidence>
<dbReference type="InterPro" id="IPR013986">
    <property type="entry name" value="DExx_box_DNA_helicase_dom_sf"/>
</dbReference>
<dbReference type="InterPro" id="IPR014017">
    <property type="entry name" value="DNA_helicase_UvrD-like_C"/>
</dbReference>
<dbReference type="InterPro" id="IPR011335">
    <property type="entry name" value="Restrct_endonuc-II-like"/>
</dbReference>
<dbReference type="PANTHER" id="PTHR11070">
    <property type="entry name" value="UVRD / RECB / PCRA DNA HELICASE FAMILY MEMBER"/>
    <property type="match status" value="1"/>
</dbReference>
<dbReference type="Proteomes" id="UP001501074">
    <property type="component" value="Unassembled WGS sequence"/>
</dbReference>
<name>A0ABP6YUW3_9ACTN</name>
<protein>
    <recommendedName>
        <fullName evidence="13">DNA 3'-5' helicase</fullName>
        <ecNumber evidence="13">5.6.2.4</ecNumber>
    </recommendedName>
</protein>
<evidence type="ECO:0000256" key="8">
    <source>
        <dbReference type="ARBA" id="ARBA00022840"/>
    </source>
</evidence>
<organism evidence="19 20">
    <name type="scientific">Kineosporia mesophila</name>
    <dbReference type="NCBI Taxonomy" id="566012"/>
    <lineage>
        <taxon>Bacteria</taxon>
        <taxon>Bacillati</taxon>
        <taxon>Actinomycetota</taxon>
        <taxon>Actinomycetes</taxon>
        <taxon>Kineosporiales</taxon>
        <taxon>Kineosporiaceae</taxon>
        <taxon>Kineosporia</taxon>
    </lineage>
</organism>
<dbReference type="InterPro" id="IPR014016">
    <property type="entry name" value="UvrD-like_ATP-bd"/>
</dbReference>
<evidence type="ECO:0000256" key="6">
    <source>
        <dbReference type="ARBA" id="ARBA00022806"/>
    </source>
</evidence>
<dbReference type="SUPFAM" id="SSF52540">
    <property type="entry name" value="P-loop containing nucleoside triphosphate hydrolases"/>
    <property type="match status" value="1"/>
</dbReference>
<feature type="region of interest" description="Disordered" evidence="16">
    <location>
        <begin position="1"/>
        <end position="32"/>
    </location>
</feature>
<sequence length="1339" mass="143568">MSDEQLGFDFDIPVLESPPPASQRRTRTPPARTISASEIARVLERPEPTPEQVAVIEAPLEPMLVVAGAGSGKTETMAARVVWLVANGMVEPDEVLGLTFTRKAAGELAERIRARLRALHRKGLTPESRPVTVSTYHAYAAAVLGDHALRLGIEPGARLLGEAGSWQLVDELVERWDGDMTGVELTRSTVVDAVLALAGEIAEHLLDPGRIDAVAESIVERIGELPKNPGDPLPGKPKADVKAIGQRMQARRALIPLVDAYQRRKREQEVLDFGDQVALAAQLASTVPDVGEVERQRFRVVLLDEYQDTSHAQVVLLQELFGGGHPVIAVGDPHQSIYAWRGASAGNLQRFGLDFPAADGGRAATRHLSTSWRNDLAILAVANQLADPLRRTPIWGDPDLTVDVQPLTARPGAGPGRVRLEWHGTLEEEAKAIADIAQYAWLHPKADGTRQSVAVLCRARAQFPLIEAALRGRDLPVEVIGLGGLLHVPEIADLRAALEVVHDPTRGDALMRLLTGPAWRIGPRDLDGLGAWSRELAASWRGENGRLDVPAGLNGVTLQVDVVDDQSIVDAVDALPEPGWEGAQGQQISAEGRRRLERLAGLLRGLRSRLALPLPDLVLEAERALLLDVEVAAQPNRSPAAARAHLDAFADVAAQFADGGDRPTLGTFLGWLTAAEDRERGLDTGVVEQHEDAIQLLTVHGSKGLEWDVVAVCGMVEGTFPAGPSGNAPKRSKGWLTDIGAVPFPLRGDAAGLPQWNYQAATTQDELEIELKHFMDHCGEHEVAEERRLAYVAATRAKDSLLLTGAVWGDGKKPREPSRFLVEIRELLQQNQNAELPIAIGLWSDQPDEGAENPREIEGRMAIWPDPLEGRRETVEDGAELVRLAIEALTGERRATYGTSRMADAHHDDRGAVEAGASESGTTVTRATEFGVTELGWAPAEEWSPLDSWAPDDEFEPPPDDFVPIDAQDDAVGTGGGVQSGGEVQAGDGPLVGDVVWSGHEVGTGGGVQPGGEVRAGDAPLVGDVVWPGHEVGTGGGGPAGQGTQTDDDARAGGGGRRDGGVRSGDQGGADRATATGGSSWADDNSGPLISDEPIAPGPRIAARRASVLEPRTTEEADWAREVEVLLAERDAQASGELTVRLPTHLSASRAVALAADRQALAERLRRPMPQQPSPHARRGSAFHAWLERRFGSAALVDIDDLPGAGDADLDDAKLETLQANFLASEWADRTAEAVEVNIETPVAGVVLRGRIDAVFRRPDGGWDVVDWKTGRPPGHEQMRALSVQLAVYRLAWSKLHRVPLDQVSAAFFYASTGRTVRPVDLWDETALEELLTTIAVSP</sequence>
<comment type="caution">
    <text evidence="19">The sequence shown here is derived from an EMBL/GenBank/DDBJ whole genome shotgun (WGS) entry which is preliminary data.</text>
</comment>
<keyword evidence="20" id="KW-1185">Reference proteome</keyword>
<gene>
    <name evidence="19" type="ORF">GCM10022223_02270</name>
</gene>
<feature type="domain" description="UvrD-like helicase ATP-binding" evidence="17">
    <location>
        <begin position="46"/>
        <end position="375"/>
    </location>
</feature>
<dbReference type="EC" id="5.6.2.4" evidence="13"/>
<feature type="region of interest" description="Disordered" evidence="16">
    <location>
        <begin position="935"/>
        <end position="958"/>
    </location>
</feature>
<dbReference type="Gene3D" id="1.10.10.160">
    <property type="match status" value="1"/>
</dbReference>
<accession>A0ABP6YUW3</accession>
<evidence type="ECO:0000256" key="7">
    <source>
        <dbReference type="ARBA" id="ARBA00022839"/>
    </source>
</evidence>
<evidence type="ECO:0000256" key="15">
    <source>
        <dbReference type="PROSITE-ProRule" id="PRU00560"/>
    </source>
</evidence>
<evidence type="ECO:0000256" key="14">
    <source>
        <dbReference type="ARBA" id="ARBA00048988"/>
    </source>
</evidence>
<dbReference type="InterPro" id="IPR038726">
    <property type="entry name" value="PDDEXK_AddAB-type"/>
</dbReference>
<dbReference type="Gene3D" id="3.90.320.10">
    <property type="match status" value="1"/>
</dbReference>
<dbReference type="PROSITE" id="PS51198">
    <property type="entry name" value="UVRD_HELICASE_ATP_BIND"/>
    <property type="match status" value="1"/>
</dbReference>
<proteinExistence type="inferred from homology"/>
<feature type="compositionally biased region" description="Basic and acidic residues" evidence="16">
    <location>
        <begin position="1048"/>
        <end position="1061"/>
    </location>
</feature>
<feature type="binding site" evidence="15">
    <location>
        <begin position="67"/>
        <end position="74"/>
    </location>
    <ligand>
        <name>ATP</name>
        <dbReference type="ChEBI" id="CHEBI:30616"/>
    </ligand>
</feature>
<dbReference type="PANTHER" id="PTHR11070:SF55">
    <property type="entry name" value="DNA 3'-5' HELICASE"/>
    <property type="match status" value="1"/>
</dbReference>
<dbReference type="InterPro" id="IPR027417">
    <property type="entry name" value="P-loop_NTPase"/>
</dbReference>
<dbReference type="RefSeq" id="WP_231484867.1">
    <property type="nucleotide sequence ID" value="NZ_BAAAZO010000001.1"/>
</dbReference>
<dbReference type="InterPro" id="IPR011604">
    <property type="entry name" value="PDDEXK-like_dom_sf"/>
</dbReference>
<evidence type="ECO:0000256" key="16">
    <source>
        <dbReference type="SAM" id="MobiDB-lite"/>
    </source>
</evidence>
<feature type="domain" description="UvrD-like helicase C-terminal" evidence="18">
    <location>
        <begin position="376"/>
        <end position="704"/>
    </location>
</feature>
<evidence type="ECO:0000256" key="10">
    <source>
        <dbReference type="ARBA" id="ARBA00023204"/>
    </source>
</evidence>